<dbReference type="SUPFAM" id="SSF47095">
    <property type="entry name" value="HMG-box"/>
    <property type="match status" value="1"/>
</dbReference>
<dbReference type="Gene3D" id="3.30.160.60">
    <property type="entry name" value="Classic Zinc Finger"/>
    <property type="match status" value="1"/>
</dbReference>
<comment type="caution">
    <text evidence="6">The sequence shown here is derived from an EMBL/GenBank/DDBJ whole genome shotgun (WGS) entry which is preliminary data.</text>
</comment>
<evidence type="ECO:0000256" key="2">
    <source>
        <dbReference type="ARBA" id="ARBA00023242"/>
    </source>
</evidence>
<dbReference type="InterPro" id="IPR036236">
    <property type="entry name" value="Znf_C2H2_sf"/>
</dbReference>
<feature type="DNA-binding region" description="HMG box" evidence="3">
    <location>
        <begin position="238"/>
        <end position="306"/>
    </location>
</feature>
<sequence length="527" mass="58192">MFTAKLNKMDSDLLTEVSSALMSNSADESSDVVGLHVLSTDYGHGTESMMGELSSDDCTRNVISIPTLAAGIQSSIIEKDGEITLNSAFIPENAVLMETPRGLMLTVPESMAGISYCDDSSPSDSSRQLLSCIPVSLFSTCDGSVDVDASAVYGGEVSNESHLDDETEEMVTHLQDDAGGVQIQLHDSADVGLPLKKEMMDQHLPLSEESAEICITTKRKGGWPKGKKRKVKPAVTGPRAPVTGYVLYAMDRRKEIKQSHPDINFPEVTKILGQEWSTMAPEVKDKYLAAADEDKKRYREELKAFRSSDTYQETVRKKMMLGSDGRKIEQLFNENISTKYILTFDKDTASELYCKVCQVYFSNLHNKREHMYGKAHIQNITGEVEKELLRQQREEQAFMDSALVVSEDMSQDGFSSTMQGTGNSSSSSCSSSSGLGAAPSGPVDIHGFMMEFIHKNYEREQEISVLKKCLNKALQDNVAMCKEIQALQDYQNKLEEEMKTLTSTTSALIVQSDALKMVPTLFGIINL</sequence>
<dbReference type="SUPFAM" id="SSF57667">
    <property type="entry name" value="beta-beta-alpha zinc fingers"/>
    <property type="match status" value="1"/>
</dbReference>
<feature type="domain" description="HMG box" evidence="5">
    <location>
        <begin position="238"/>
        <end position="306"/>
    </location>
</feature>
<proteinExistence type="predicted"/>
<organism evidence="6 7">
    <name type="scientific">Lymnaea stagnalis</name>
    <name type="common">Great pond snail</name>
    <name type="synonym">Helix stagnalis</name>
    <dbReference type="NCBI Taxonomy" id="6523"/>
    <lineage>
        <taxon>Eukaryota</taxon>
        <taxon>Metazoa</taxon>
        <taxon>Spiralia</taxon>
        <taxon>Lophotrochozoa</taxon>
        <taxon>Mollusca</taxon>
        <taxon>Gastropoda</taxon>
        <taxon>Heterobranchia</taxon>
        <taxon>Euthyneura</taxon>
        <taxon>Panpulmonata</taxon>
        <taxon>Hygrophila</taxon>
        <taxon>Lymnaeoidea</taxon>
        <taxon>Lymnaeidae</taxon>
        <taxon>Lymnaea</taxon>
    </lineage>
</organism>
<dbReference type="GO" id="GO:0010468">
    <property type="term" value="P:regulation of gene expression"/>
    <property type="evidence" value="ECO:0007669"/>
    <property type="project" value="TreeGrafter"/>
</dbReference>
<keyword evidence="2 3" id="KW-0539">Nucleus</keyword>
<dbReference type="CDD" id="cd21980">
    <property type="entry name" value="HMG-box_HMG20"/>
    <property type="match status" value="1"/>
</dbReference>
<dbReference type="InterPro" id="IPR009071">
    <property type="entry name" value="HMG_box_dom"/>
</dbReference>
<dbReference type="PANTHER" id="PTHR46040:SF3">
    <property type="entry name" value="HIGH MOBILITY GROUP PROTEIN 2"/>
    <property type="match status" value="1"/>
</dbReference>
<dbReference type="PANTHER" id="PTHR46040">
    <property type="entry name" value="HIGH MOBILITY GROUP PROTEIN 2"/>
    <property type="match status" value="1"/>
</dbReference>
<dbReference type="InterPro" id="IPR036910">
    <property type="entry name" value="HMG_box_dom_sf"/>
</dbReference>
<evidence type="ECO:0000256" key="4">
    <source>
        <dbReference type="SAM" id="MobiDB-lite"/>
    </source>
</evidence>
<evidence type="ECO:0000256" key="3">
    <source>
        <dbReference type="PROSITE-ProRule" id="PRU00267"/>
    </source>
</evidence>
<evidence type="ECO:0000259" key="5">
    <source>
        <dbReference type="PROSITE" id="PS50118"/>
    </source>
</evidence>
<evidence type="ECO:0000313" key="6">
    <source>
        <dbReference type="EMBL" id="CAL1537670.1"/>
    </source>
</evidence>
<dbReference type="Gene3D" id="1.10.30.10">
    <property type="entry name" value="High mobility group box domain"/>
    <property type="match status" value="1"/>
</dbReference>
<keyword evidence="7" id="KW-1185">Reference proteome</keyword>
<feature type="compositionally biased region" description="Low complexity" evidence="4">
    <location>
        <begin position="415"/>
        <end position="435"/>
    </location>
</feature>
<protein>
    <recommendedName>
        <fullName evidence="5">HMG box domain-containing protein</fullName>
    </recommendedName>
</protein>
<dbReference type="Pfam" id="PF00505">
    <property type="entry name" value="HMG_box"/>
    <property type="match status" value="1"/>
</dbReference>
<name>A0AAV2HVE9_LYMST</name>
<dbReference type="GO" id="GO:0003677">
    <property type="term" value="F:DNA binding"/>
    <property type="evidence" value="ECO:0007669"/>
    <property type="project" value="UniProtKB-UniRule"/>
</dbReference>
<reference evidence="6 7" key="1">
    <citation type="submission" date="2024-04" db="EMBL/GenBank/DDBJ databases">
        <authorList>
            <consortium name="Genoscope - CEA"/>
            <person name="William W."/>
        </authorList>
    </citation>
    <scope>NUCLEOTIDE SEQUENCE [LARGE SCALE GENOMIC DNA]</scope>
</reference>
<feature type="region of interest" description="Disordered" evidence="4">
    <location>
        <begin position="412"/>
        <end position="435"/>
    </location>
</feature>
<keyword evidence="1 3" id="KW-0238">DNA-binding</keyword>
<evidence type="ECO:0000313" key="7">
    <source>
        <dbReference type="Proteomes" id="UP001497497"/>
    </source>
</evidence>
<dbReference type="SMART" id="SM00398">
    <property type="entry name" value="HMG"/>
    <property type="match status" value="1"/>
</dbReference>
<gene>
    <name evidence="6" type="ORF">GSLYS_00011572001</name>
</gene>
<dbReference type="GO" id="GO:0005634">
    <property type="term" value="C:nucleus"/>
    <property type="evidence" value="ECO:0007669"/>
    <property type="project" value="UniProtKB-UniRule"/>
</dbReference>
<dbReference type="Proteomes" id="UP001497497">
    <property type="component" value="Unassembled WGS sequence"/>
</dbReference>
<evidence type="ECO:0000256" key="1">
    <source>
        <dbReference type="ARBA" id="ARBA00023125"/>
    </source>
</evidence>
<dbReference type="InterPro" id="IPR051965">
    <property type="entry name" value="ChromReg_NeuronalGeneExpr"/>
</dbReference>
<dbReference type="PROSITE" id="PS50118">
    <property type="entry name" value="HMG_BOX_2"/>
    <property type="match status" value="1"/>
</dbReference>
<accession>A0AAV2HVE9</accession>
<dbReference type="AlphaFoldDB" id="A0AAV2HVE9"/>
<dbReference type="EMBL" id="CAXITT010000270">
    <property type="protein sequence ID" value="CAL1537670.1"/>
    <property type="molecule type" value="Genomic_DNA"/>
</dbReference>